<evidence type="ECO:0000313" key="4">
    <source>
        <dbReference type="EMBL" id="CAF4242313.1"/>
    </source>
</evidence>
<reference evidence="3" key="1">
    <citation type="submission" date="2021-02" db="EMBL/GenBank/DDBJ databases">
        <authorList>
            <person name="Nowell W R."/>
        </authorList>
    </citation>
    <scope>NUCLEOTIDE SEQUENCE</scope>
</reference>
<name>A0A819RG91_9BILA</name>
<dbReference type="Proteomes" id="UP000663836">
    <property type="component" value="Unassembled WGS sequence"/>
</dbReference>
<dbReference type="Proteomes" id="UP000663864">
    <property type="component" value="Unassembled WGS sequence"/>
</dbReference>
<evidence type="ECO:0000313" key="1">
    <source>
        <dbReference type="EMBL" id="CAF1090486.1"/>
    </source>
</evidence>
<dbReference type="EMBL" id="CAJNOT010000832">
    <property type="protein sequence ID" value="CAF1090486.1"/>
    <property type="molecule type" value="Genomic_DNA"/>
</dbReference>
<gene>
    <name evidence="4" type="ORF">FNK824_LOCUS38225</name>
    <name evidence="3" type="ORF">JBS370_LOCUS28362</name>
    <name evidence="2" type="ORF">SEV965_LOCUS21893</name>
    <name evidence="1" type="ORF">ZHD862_LOCUS17062</name>
</gene>
<sequence>MTIDYYPLSQPKPQATTCSSVIKMILVLQTKPNSYKSFLSRIALIRCCPHPLKSTVEKQLENYEVDISEENTKSLLSIAKTVTYENSIPL</sequence>
<protein>
    <submittedName>
        <fullName evidence="3">Uncharacterized protein</fullName>
    </submittedName>
</protein>
<evidence type="ECO:0000313" key="3">
    <source>
        <dbReference type="EMBL" id="CAF4038473.1"/>
    </source>
</evidence>
<organism evidence="3 5">
    <name type="scientific">Rotaria sordida</name>
    <dbReference type="NCBI Taxonomy" id="392033"/>
    <lineage>
        <taxon>Eukaryota</taxon>
        <taxon>Metazoa</taxon>
        <taxon>Spiralia</taxon>
        <taxon>Gnathifera</taxon>
        <taxon>Rotifera</taxon>
        <taxon>Eurotatoria</taxon>
        <taxon>Bdelloidea</taxon>
        <taxon>Philodinida</taxon>
        <taxon>Philodinidae</taxon>
        <taxon>Rotaria</taxon>
    </lineage>
</organism>
<dbReference type="Proteomes" id="UP000663889">
    <property type="component" value="Unassembled WGS sequence"/>
</dbReference>
<proteinExistence type="predicted"/>
<evidence type="ECO:0000313" key="5">
    <source>
        <dbReference type="Proteomes" id="UP000663836"/>
    </source>
</evidence>
<dbReference type="EMBL" id="CAJOBD010005664">
    <property type="protein sequence ID" value="CAF4038473.1"/>
    <property type="molecule type" value="Genomic_DNA"/>
</dbReference>
<accession>A0A819RG91</accession>
<dbReference type="EMBL" id="CAJOBE010021207">
    <property type="protein sequence ID" value="CAF4242313.1"/>
    <property type="molecule type" value="Genomic_DNA"/>
</dbReference>
<dbReference type="AlphaFoldDB" id="A0A819RG91"/>
<evidence type="ECO:0000313" key="2">
    <source>
        <dbReference type="EMBL" id="CAF1215352.1"/>
    </source>
</evidence>
<dbReference type="Proteomes" id="UP000663874">
    <property type="component" value="Unassembled WGS sequence"/>
</dbReference>
<dbReference type="EMBL" id="CAJNOU010001513">
    <property type="protein sequence ID" value="CAF1215352.1"/>
    <property type="molecule type" value="Genomic_DNA"/>
</dbReference>
<comment type="caution">
    <text evidence="3">The sequence shown here is derived from an EMBL/GenBank/DDBJ whole genome shotgun (WGS) entry which is preliminary data.</text>
</comment>